<keyword evidence="2" id="KW-0645">Protease</keyword>
<dbReference type="Proteomes" id="UP000590442">
    <property type="component" value="Unassembled WGS sequence"/>
</dbReference>
<comment type="caution">
    <text evidence="2">The sequence shown here is derived from an EMBL/GenBank/DDBJ whole genome shotgun (WGS) entry which is preliminary data.</text>
</comment>
<dbReference type="InterPro" id="IPR000994">
    <property type="entry name" value="Pept_M24"/>
</dbReference>
<evidence type="ECO:0000313" key="2">
    <source>
        <dbReference type="EMBL" id="NJB69656.1"/>
    </source>
</evidence>
<dbReference type="Gene3D" id="3.90.230.10">
    <property type="entry name" value="Creatinase/methionine aminopeptidase superfamily"/>
    <property type="match status" value="1"/>
</dbReference>
<dbReference type="GO" id="GO:0004177">
    <property type="term" value="F:aminopeptidase activity"/>
    <property type="evidence" value="ECO:0007669"/>
    <property type="project" value="UniProtKB-KW"/>
</dbReference>
<feature type="domain" description="Peptidase M24" evidence="1">
    <location>
        <begin position="198"/>
        <end position="413"/>
    </location>
</feature>
<accession>A0A846QL23</accession>
<gene>
    <name evidence="2" type="ORF">GGR42_000118</name>
</gene>
<evidence type="ECO:0000259" key="1">
    <source>
        <dbReference type="Pfam" id="PF00557"/>
    </source>
</evidence>
<keyword evidence="3" id="KW-1185">Reference proteome</keyword>
<sequence>MKKIVRLYLFLLCFAVNSQQILSEKERAIVVDEILADRFNNLLPSLMDATGIDMWILISREYNEDPVLRTMLPSTWLNARRRTILLFYRDRSKNSIEKLAVARYNVGDNIKSAWDKEKEPNQWKRLIQLIEERNPSKIGLNYSKDHNIADGLDKTDFDEFMQNLPKKYHSKIVSAEQLGVRWIETRSEREMVIYNQLVDITHDIIAEAFSEKVITPGITTTNDVEWWMRQKVTDLGLETWFHPTVDIQRTSEELVGHLYSFSGRPEDQVILPGDLLHCDFGITYLRLNTDCQELAYVLKPKEVEAPDYLVNALKDGNKVQDFLTQNMVAGKTGNEILLESLQKAKSAGLKPAIYTHPLGMYGHSAGTTIGMWDSQGGVMKDDGENYPLNPNTVYAIELNTTVTIPEWKRDIRIMLEEAGFYGEDGFRYVNGRQTELLLIPRPKPQLGN</sequence>
<dbReference type="InterPro" id="IPR036005">
    <property type="entry name" value="Creatinase/aminopeptidase-like"/>
</dbReference>
<dbReference type="AlphaFoldDB" id="A0A846QL23"/>
<reference evidence="2 3" key="1">
    <citation type="submission" date="2020-03" db="EMBL/GenBank/DDBJ databases">
        <title>Genomic Encyclopedia of Type Strains, Phase IV (KMG-IV): sequencing the most valuable type-strain genomes for metagenomic binning, comparative biology and taxonomic classification.</title>
        <authorList>
            <person name="Goeker M."/>
        </authorList>
    </citation>
    <scope>NUCLEOTIDE SEQUENCE [LARGE SCALE GENOMIC DNA]</scope>
    <source>
        <strain evidence="2 3">DSM 29762</strain>
    </source>
</reference>
<dbReference type="Pfam" id="PF00557">
    <property type="entry name" value="Peptidase_M24"/>
    <property type="match status" value="1"/>
</dbReference>
<dbReference type="EMBL" id="JAATJJ010000001">
    <property type="protein sequence ID" value="NJB69656.1"/>
    <property type="molecule type" value="Genomic_DNA"/>
</dbReference>
<dbReference type="RefSeq" id="WP_167959803.1">
    <property type="nucleotide sequence ID" value="NZ_JAATJJ010000001.1"/>
</dbReference>
<name>A0A846QL23_9FLAO</name>
<protein>
    <submittedName>
        <fullName evidence="2">Xaa-Pro aminopeptidase</fullName>
    </submittedName>
</protein>
<proteinExistence type="predicted"/>
<organism evidence="2 3">
    <name type="scientific">Saonia flava</name>
    <dbReference type="NCBI Taxonomy" id="523696"/>
    <lineage>
        <taxon>Bacteria</taxon>
        <taxon>Pseudomonadati</taxon>
        <taxon>Bacteroidota</taxon>
        <taxon>Flavobacteriia</taxon>
        <taxon>Flavobacteriales</taxon>
        <taxon>Flavobacteriaceae</taxon>
        <taxon>Saonia</taxon>
    </lineage>
</organism>
<evidence type="ECO:0000313" key="3">
    <source>
        <dbReference type="Proteomes" id="UP000590442"/>
    </source>
</evidence>
<keyword evidence="2" id="KW-0031">Aminopeptidase</keyword>
<dbReference type="SUPFAM" id="SSF55920">
    <property type="entry name" value="Creatinase/aminopeptidase"/>
    <property type="match status" value="1"/>
</dbReference>
<keyword evidence="2" id="KW-0378">Hydrolase</keyword>